<evidence type="ECO:0000256" key="7">
    <source>
        <dbReference type="SAM" id="SignalP"/>
    </source>
</evidence>
<dbReference type="AlphaFoldDB" id="A0A9D4VLI2"/>
<evidence type="ECO:0000256" key="1">
    <source>
        <dbReference type="ARBA" id="ARBA00004613"/>
    </source>
</evidence>
<comment type="similarity">
    <text evidence="2">Belongs to the plant rapid alkalinization factor (RALF) family.</text>
</comment>
<dbReference type="Gramene" id="Psat07G0191800-T1">
    <property type="protein sequence ID" value="KAI5385099.1"/>
    <property type="gene ID" value="KIW84_071918"/>
</dbReference>
<protein>
    <recommendedName>
        <fullName evidence="10">Protein RALF-like 32</fullName>
    </recommendedName>
</protein>
<gene>
    <name evidence="8" type="ORF">KIW84_071918</name>
</gene>
<keyword evidence="3" id="KW-0964">Secreted</keyword>
<reference evidence="8 9" key="1">
    <citation type="journal article" date="2022" name="Nat. Genet.">
        <title>Improved pea reference genome and pan-genome highlight genomic features and evolutionary characteristics.</title>
        <authorList>
            <person name="Yang T."/>
            <person name="Liu R."/>
            <person name="Luo Y."/>
            <person name="Hu S."/>
            <person name="Wang D."/>
            <person name="Wang C."/>
            <person name="Pandey M.K."/>
            <person name="Ge S."/>
            <person name="Xu Q."/>
            <person name="Li N."/>
            <person name="Li G."/>
            <person name="Huang Y."/>
            <person name="Saxena R.K."/>
            <person name="Ji Y."/>
            <person name="Li M."/>
            <person name="Yan X."/>
            <person name="He Y."/>
            <person name="Liu Y."/>
            <person name="Wang X."/>
            <person name="Xiang C."/>
            <person name="Varshney R.K."/>
            <person name="Ding H."/>
            <person name="Gao S."/>
            <person name="Zong X."/>
        </authorList>
    </citation>
    <scope>NUCLEOTIDE SEQUENCE [LARGE SCALE GENOMIC DNA]</scope>
    <source>
        <strain evidence="8 9">cv. Zhongwan 6</strain>
    </source>
</reference>
<dbReference type="GO" id="GO:0005179">
    <property type="term" value="F:hormone activity"/>
    <property type="evidence" value="ECO:0007669"/>
    <property type="project" value="UniProtKB-KW"/>
</dbReference>
<feature type="signal peptide" evidence="7">
    <location>
        <begin position="1"/>
        <end position="24"/>
    </location>
</feature>
<evidence type="ECO:0000256" key="4">
    <source>
        <dbReference type="ARBA" id="ARBA00022702"/>
    </source>
</evidence>
<comment type="subcellular location">
    <subcellularLocation>
        <location evidence="1">Secreted</location>
    </subcellularLocation>
</comment>
<organism evidence="8 9">
    <name type="scientific">Pisum sativum</name>
    <name type="common">Garden pea</name>
    <name type="synonym">Lathyrus oleraceus</name>
    <dbReference type="NCBI Taxonomy" id="3888"/>
    <lineage>
        <taxon>Eukaryota</taxon>
        <taxon>Viridiplantae</taxon>
        <taxon>Streptophyta</taxon>
        <taxon>Embryophyta</taxon>
        <taxon>Tracheophyta</taxon>
        <taxon>Spermatophyta</taxon>
        <taxon>Magnoliopsida</taxon>
        <taxon>eudicotyledons</taxon>
        <taxon>Gunneridae</taxon>
        <taxon>Pentapetalae</taxon>
        <taxon>rosids</taxon>
        <taxon>fabids</taxon>
        <taxon>Fabales</taxon>
        <taxon>Fabaceae</taxon>
        <taxon>Papilionoideae</taxon>
        <taxon>50 kb inversion clade</taxon>
        <taxon>NPAAA clade</taxon>
        <taxon>Hologalegina</taxon>
        <taxon>IRL clade</taxon>
        <taxon>Fabeae</taxon>
        <taxon>Lathyrus</taxon>
    </lineage>
</organism>
<dbReference type="Pfam" id="PF05498">
    <property type="entry name" value="RALF"/>
    <property type="match status" value="1"/>
</dbReference>
<dbReference type="OrthoDB" id="1921542at2759"/>
<evidence type="ECO:0000256" key="5">
    <source>
        <dbReference type="ARBA" id="ARBA00022729"/>
    </source>
</evidence>
<dbReference type="Gramene" id="PSAT_LOCUS32315_t1">
    <property type="protein sequence ID" value="CAL5214074.1"/>
    <property type="gene ID" value="PSAT_LOCUS32315"/>
</dbReference>
<evidence type="ECO:0000256" key="6">
    <source>
        <dbReference type="ARBA" id="ARBA00023157"/>
    </source>
</evidence>
<dbReference type="GO" id="GO:0019722">
    <property type="term" value="P:calcium-mediated signaling"/>
    <property type="evidence" value="ECO:0007669"/>
    <property type="project" value="TreeGrafter"/>
</dbReference>
<dbReference type="PANTHER" id="PTHR33136:SF4">
    <property type="entry name" value="PROTEIN RALF-LIKE 32"/>
    <property type="match status" value="1"/>
</dbReference>
<dbReference type="GO" id="GO:0040008">
    <property type="term" value="P:regulation of growth"/>
    <property type="evidence" value="ECO:0007669"/>
    <property type="project" value="UniProtKB-ARBA"/>
</dbReference>
<evidence type="ECO:0000313" key="9">
    <source>
        <dbReference type="Proteomes" id="UP001058974"/>
    </source>
</evidence>
<keyword evidence="4" id="KW-0372">Hormone</keyword>
<dbReference type="GO" id="GO:0009506">
    <property type="term" value="C:plasmodesma"/>
    <property type="evidence" value="ECO:0007669"/>
    <property type="project" value="TreeGrafter"/>
</dbReference>
<keyword evidence="9" id="KW-1185">Reference proteome</keyword>
<dbReference type="EMBL" id="JAMSHJ010000007">
    <property type="protein sequence ID" value="KAI5385099.1"/>
    <property type="molecule type" value="Genomic_DNA"/>
</dbReference>
<dbReference type="Proteomes" id="UP001058974">
    <property type="component" value="Chromosome 7"/>
</dbReference>
<dbReference type="GO" id="GO:0005576">
    <property type="term" value="C:extracellular region"/>
    <property type="evidence" value="ECO:0007669"/>
    <property type="project" value="UniProtKB-SubCell"/>
</dbReference>
<dbReference type="PANTHER" id="PTHR33136">
    <property type="entry name" value="RAPID ALKALINIZATION FACTOR-LIKE"/>
    <property type="match status" value="1"/>
</dbReference>
<evidence type="ECO:0000256" key="3">
    <source>
        <dbReference type="ARBA" id="ARBA00022525"/>
    </source>
</evidence>
<keyword evidence="6" id="KW-1015">Disulfide bond</keyword>
<comment type="caution">
    <text evidence="8">The sequence shown here is derived from an EMBL/GenBank/DDBJ whole genome shotgun (WGS) entry which is preliminary data.</text>
</comment>
<name>A0A9D4VLI2_PEA</name>
<evidence type="ECO:0000256" key="2">
    <source>
        <dbReference type="ARBA" id="ARBA00009178"/>
    </source>
</evidence>
<evidence type="ECO:0000313" key="8">
    <source>
        <dbReference type="EMBL" id="KAI5385099.1"/>
    </source>
</evidence>
<evidence type="ECO:0008006" key="10">
    <source>
        <dbReference type="Google" id="ProtNLM"/>
    </source>
</evidence>
<keyword evidence="5 7" id="KW-0732">Signal</keyword>
<accession>A0A9D4VLI2</accession>
<sequence>MKLLTFFYLMFLIILMQLSSTVLSLSSSTHHSKICNGSIGECNEEGEELMESEISRRLLEQRRYISEGALKRDRPVCNGGAGGEAYSKSEGCIPPPSNPYNRGCSKYYRCRSDS</sequence>
<feature type="chain" id="PRO_5039467903" description="Protein RALF-like 32" evidence="7">
    <location>
        <begin position="25"/>
        <end position="114"/>
    </location>
</feature>
<proteinExistence type="inferred from homology"/>
<dbReference type="InterPro" id="IPR008801">
    <property type="entry name" value="RALF"/>
</dbReference>